<dbReference type="AlphaFoldDB" id="A0A0N0Z7H0"/>
<proteinExistence type="predicted"/>
<comment type="caution">
    <text evidence="1">The sequence shown here is derived from an EMBL/GenBank/DDBJ whole genome shotgun (WGS) entry which is preliminary data.</text>
</comment>
<gene>
    <name evidence="1" type="ORF">M992_1680</name>
</gene>
<keyword evidence="2" id="KW-1185">Reference proteome</keyword>
<accession>A0A0N0Z7H0</accession>
<reference evidence="1 2" key="1">
    <citation type="submission" date="2015-07" db="EMBL/GenBank/DDBJ databases">
        <title>ATOL: Assembling a taxonomically balanced genome-scale reconstruction of the evolutionary history of the Enterobacteriaceae.</title>
        <authorList>
            <person name="Plunkett G.III."/>
            <person name="Neeno-Eckwall E.C."/>
            <person name="Glasner J.D."/>
            <person name="Perna N.T."/>
        </authorList>
    </citation>
    <scope>NUCLEOTIDE SEQUENCE [LARGE SCALE GENOMIC DNA]</scope>
    <source>
        <strain evidence="1 2">ATCC 35017</strain>
    </source>
</reference>
<name>A0A0N0Z7H0_9GAMM</name>
<evidence type="ECO:0000313" key="2">
    <source>
        <dbReference type="Proteomes" id="UP000053226"/>
    </source>
</evidence>
<protein>
    <submittedName>
        <fullName evidence="1">Uncharacterized protein</fullName>
    </submittedName>
</protein>
<sequence>MPWKPIVCLVAYLILFIRSGAYLLLDDNDQQGARKALPSCTQALSGGM</sequence>
<dbReference type="EMBL" id="LGAA01000018">
    <property type="protein sequence ID" value="KPD02527.1"/>
    <property type="molecule type" value="Genomic_DNA"/>
</dbReference>
<dbReference type="Proteomes" id="UP000053226">
    <property type="component" value="Unassembled WGS sequence"/>
</dbReference>
<evidence type="ECO:0000313" key="1">
    <source>
        <dbReference type="EMBL" id="KPD02527.1"/>
    </source>
</evidence>
<organism evidence="1 2">
    <name type="scientific">Moellerella wisconsensis ATCC 35017</name>
    <dbReference type="NCBI Taxonomy" id="1354267"/>
    <lineage>
        <taxon>Bacteria</taxon>
        <taxon>Pseudomonadati</taxon>
        <taxon>Pseudomonadota</taxon>
        <taxon>Gammaproteobacteria</taxon>
        <taxon>Enterobacterales</taxon>
        <taxon>Morganellaceae</taxon>
        <taxon>Moellerella</taxon>
    </lineage>
</organism>